<reference evidence="5 6" key="1">
    <citation type="submission" date="2020-04" db="EMBL/GenBank/DDBJ databases">
        <authorList>
            <person name="Klaysubun C."/>
            <person name="Duangmal K."/>
            <person name="Lipun K."/>
        </authorList>
    </citation>
    <scope>NUCLEOTIDE SEQUENCE [LARGE SCALE GENOMIC DNA]</scope>
    <source>
        <strain evidence="5 6">K10HN5</strain>
    </source>
</reference>
<dbReference type="InterPro" id="IPR036390">
    <property type="entry name" value="WH_DNA-bd_sf"/>
</dbReference>
<dbReference type="Gene3D" id="1.10.10.10">
    <property type="entry name" value="Winged helix-like DNA-binding domain superfamily/Winged helix DNA-binding domain"/>
    <property type="match status" value="1"/>
</dbReference>
<evidence type="ECO:0000313" key="5">
    <source>
        <dbReference type="EMBL" id="NMH98622.1"/>
    </source>
</evidence>
<keyword evidence="1" id="KW-0805">Transcription regulation</keyword>
<sequence>MSAADRAIQKIRDLIVEGDLGPGHRLPAEAELASRLQVSRNSLREAVRALCEARVLEIRRGDGTFVSNLQPQTLLGGLGFALDLMRGGTLLEIFEVRRLLEPAATGLAALRATEQDVADLTESLYRLNEARNDEELISFDLEFHRRVVVITGNATLCTLMDALGTRAIGARVWRGVVQEGTRNFTFEQHSRIVEAIAAGDPTLASAASTVHVSASEAWLRQALTAAEDAGDSGGPVELFNRQRRSVLQDTQAVIHGHESRAHPS</sequence>
<comment type="caution">
    <text evidence="5">The sequence shown here is derived from an EMBL/GenBank/DDBJ whole genome shotgun (WGS) entry which is preliminary data.</text>
</comment>
<dbReference type="PANTHER" id="PTHR43537:SF5">
    <property type="entry name" value="UXU OPERON TRANSCRIPTIONAL REGULATOR"/>
    <property type="match status" value="1"/>
</dbReference>
<evidence type="ECO:0000256" key="2">
    <source>
        <dbReference type="ARBA" id="ARBA00023125"/>
    </source>
</evidence>
<organism evidence="5 6">
    <name type="scientific">Pseudonocardia acidicola</name>
    <dbReference type="NCBI Taxonomy" id="2724939"/>
    <lineage>
        <taxon>Bacteria</taxon>
        <taxon>Bacillati</taxon>
        <taxon>Actinomycetota</taxon>
        <taxon>Actinomycetes</taxon>
        <taxon>Pseudonocardiales</taxon>
        <taxon>Pseudonocardiaceae</taxon>
        <taxon>Pseudonocardia</taxon>
    </lineage>
</organism>
<keyword evidence="3" id="KW-0804">Transcription</keyword>
<feature type="domain" description="HTH gntR-type" evidence="4">
    <location>
        <begin position="1"/>
        <end position="69"/>
    </location>
</feature>
<proteinExistence type="predicted"/>
<evidence type="ECO:0000259" key="4">
    <source>
        <dbReference type="PROSITE" id="PS50949"/>
    </source>
</evidence>
<dbReference type="PANTHER" id="PTHR43537">
    <property type="entry name" value="TRANSCRIPTIONAL REGULATOR, GNTR FAMILY"/>
    <property type="match status" value="1"/>
</dbReference>
<dbReference type="EMBL" id="JAAXLA010000025">
    <property type="protein sequence ID" value="NMH98622.1"/>
    <property type="molecule type" value="Genomic_DNA"/>
</dbReference>
<evidence type="ECO:0000313" key="6">
    <source>
        <dbReference type="Proteomes" id="UP000820669"/>
    </source>
</evidence>
<dbReference type="Pfam" id="PF07729">
    <property type="entry name" value="FCD"/>
    <property type="match status" value="1"/>
</dbReference>
<gene>
    <name evidence="5" type="ORF">HF526_15090</name>
</gene>
<dbReference type="SUPFAM" id="SSF46785">
    <property type="entry name" value="Winged helix' DNA-binding domain"/>
    <property type="match status" value="1"/>
</dbReference>
<accession>A0ABX1SDM0</accession>
<evidence type="ECO:0000256" key="3">
    <source>
        <dbReference type="ARBA" id="ARBA00023163"/>
    </source>
</evidence>
<dbReference type="PRINTS" id="PR00035">
    <property type="entry name" value="HTHGNTR"/>
</dbReference>
<dbReference type="InterPro" id="IPR000524">
    <property type="entry name" value="Tscrpt_reg_HTH_GntR"/>
</dbReference>
<dbReference type="RefSeq" id="WP_169382070.1">
    <property type="nucleotide sequence ID" value="NZ_JAAXLA010000025.1"/>
</dbReference>
<keyword evidence="2" id="KW-0238">DNA-binding</keyword>
<dbReference type="SMART" id="SM00345">
    <property type="entry name" value="HTH_GNTR"/>
    <property type="match status" value="1"/>
</dbReference>
<dbReference type="PROSITE" id="PS50949">
    <property type="entry name" value="HTH_GNTR"/>
    <property type="match status" value="1"/>
</dbReference>
<dbReference type="CDD" id="cd07377">
    <property type="entry name" value="WHTH_GntR"/>
    <property type="match status" value="1"/>
</dbReference>
<protein>
    <submittedName>
        <fullName evidence="5">FadR family transcriptional regulator</fullName>
    </submittedName>
</protein>
<evidence type="ECO:0000256" key="1">
    <source>
        <dbReference type="ARBA" id="ARBA00023015"/>
    </source>
</evidence>
<dbReference type="SUPFAM" id="SSF48008">
    <property type="entry name" value="GntR ligand-binding domain-like"/>
    <property type="match status" value="1"/>
</dbReference>
<name>A0ABX1SDM0_9PSEU</name>
<dbReference type="SMART" id="SM00895">
    <property type="entry name" value="FCD"/>
    <property type="match status" value="1"/>
</dbReference>
<dbReference type="Pfam" id="PF00392">
    <property type="entry name" value="GntR"/>
    <property type="match status" value="1"/>
</dbReference>
<keyword evidence="6" id="KW-1185">Reference proteome</keyword>
<dbReference type="Gene3D" id="1.20.120.530">
    <property type="entry name" value="GntR ligand-binding domain-like"/>
    <property type="match status" value="1"/>
</dbReference>
<dbReference type="InterPro" id="IPR036388">
    <property type="entry name" value="WH-like_DNA-bd_sf"/>
</dbReference>
<dbReference type="InterPro" id="IPR011711">
    <property type="entry name" value="GntR_C"/>
</dbReference>
<dbReference type="Proteomes" id="UP000820669">
    <property type="component" value="Unassembled WGS sequence"/>
</dbReference>
<dbReference type="InterPro" id="IPR008920">
    <property type="entry name" value="TF_FadR/GntR_C"/>
</dbReference>